<dbReference type="InterPro" id="IPR018253">
    <property type="entry name" value="DnaJ_domain_CS"/>
</dbReference>
<keyword evidence="3" id="KW-0812">Transmembrane</keyword>
<evidence type="ECO:0000256" key="3">
    <source>
        <dbReference type="SAM" id="Phobius"/>
    </source>
</evidence>
<dbReference type="PANTHER" id="PTHR44145">
    <property type="entry name" value="DNAJ HOMOLOG SUBFAMILY A MEMBER 3, MITOCHONDRIAL"/>
    <property type="match status" value="1"/>
</dbReference>
<dbReference type="Proteomes" id="UP001152649">
    <property type="component" value="Unassembled WGS sequence"/>
</dbReference>
<dbReference type="Gene3D" id="1.10.287.110">
    <property type="entry name" value="DnaJ domain"/>
    <property type="match status" value="1"/>
</dbReference>
<dbReference type="OrthoDB" id="3555317at2759"/>
<sequence length="241" mass="28422">MYRKARWNPMKYSTHSYHSTTKSKTNYPESNSSWPSTKNPTPYDILGVRKGQPYHKRKYYNLVKAYHPDLKDSPQLSRETRIHRFRLIVSAHEILSDSTRRAAYDMYGVGWLSHPTPARGDSMSTYRGPFSRKQHFEERSEGYFDAWEFLSKHKDLLRLLAVIFTFGQICLFLVTLSKAEIELNRIDRACREMILHRQFRSLDAPTLLQLERFLLHRDPSGMGLLPDEMESYRAVSPFCMY</sequence>
<organism evidence="5 6">
    <name type="scientific">Penicillium salamii</name>
    <dbReference type="NCBI Taxonomy" id="1612424"/>
    <lineage>
        <taxon>Eukaryota</taxon>
        <taxon>Fungi</taxon>
        <taxon>Dikarya</taxon>
        <taxon>Ascomycota</taxon>
        <taxon>Pezizomycotina</taxon>
        <taxon>Eurotiomycetes</taxon>
        <taxon>Eurotiomycetidae</taxon>
        <taxon>Eurotiales</taxon>
        <taxon>Aspergillaceae</taxon>
        <taxon>Penicillium</taxon>
    </lineage>
</organism>
<gene>
    <name evidence="5" type="ORF">PSALAMII_LOCUS2116</name>
</gene>
<keyword evidence="1" id="KW-0143">Chaperone</keyword>
<keyword evidence="6" id="KW-1185">Reference proteome</keyword>
<evidence type="ECO:0000259" key="4">
    <source>
        <dbReference type="PROSITE" id="PS50076"/>
    </source>
</evidence>
<comment type="caution">
    <text evidence="5">The sequence shown here is derived from an EMBL/GenBank/DDBJ whole genome shotgun (WGS) entry which is preliminary data.</text>
</comment>
<evidence type="ECO:0000313" key="5">
    <source>
        <dbReference type="EMBL" id="CAG8311116.1"/>
    </source>
</evidence>
<dbReference type="InterPro" id="IPR051938">
    <property type="entry name" value="Apopto_cytoskel_mod"/>
</dbReference>
<dbReference type="PRINTS" id="PR00625">
    <property type="entry name" value="JDOMAIN"/>
</dbReference>
<feature type="compositionally biased region" description="Low complexity" evidence="2">
    <location>
        <begin position="13"/>
        <end position="25"/>
    </location>
</feature>
<evidence type="ECO:0000256" key="1">
    <source>
        <dbReference type="ARBA" id="ARBA00023186"/>
    </source>
</evidence>
<keyword evidence="3" id="KW-0472">Membrane</keyword>
<dbReference type="PANTHER" id="PTHR44145:SF3">
    <property type="entry name" value="DNAJ HOMOLOG SUBFAMILY A MEMBER 3, MITOCHONDRIAL"/>
    <property type="match status" value="1"/>
</dbReference>
<dbReference type="InterPro" id="IPR001623">
    <property type="entry name" value="DnaJ_domain"/>
</dbReference>
<evidence type="ECO:0000256" key="2">
    <source>
        <dbReference type="SAM" id="MobiDB-lite"/>
    </source>
</evidence>
<keyword evidence="3" id="KW-1133">Transmembrane helix</keyword>
<feature type="compositionally biased region" description="Polar residues" evidence="2">
    <location>
        <begin position="26"/>
        <end position="39"/>
    </location>
</feature>
<dbReference type="InterPro" id="IPR036869">
    <property type="entry name" value="J_dom_sf"/>
</dbReference>
<feature type="domain" description="J" evidence="4">
    <location>
        <begin position="41"/>
        <end position="108"/>
    </location>
</feature>
<evidence type="ECO:0000313" key="6">
    <source>
        <dbReference type="Proteomes" id="UP001152649"/>
    </source>
</evidence>
<dbReference type="PROSITE" id="PS00636">
    <property type="entry name" value="DNAJ_1"/>
    <property type="match status" value="1"/>
</dbReference>
<name>A0A9W4N747_9EURO</name>
<proteinExistence type="predicted"/>
<dbReference type="AlphaFoldDB" id="A0A9W4N747"/>
<feature type="transmembrane region" description="Helical" evidence="3">
    <location>
        <begin position="156"/>
        <end position="176"/>
    </location>
</feature>
<dbReference type="SUPFAM" id="SSF46565">
    <property type="entry name" value="Chaperone J-domain"/>
    <property type="match status" value="1"/>
</dbReference>
<accession>A0A9W4N747</accession>
<dbReference type="CDD" id="cd06257">
    <property type="entry name" value="DnaJ"/>
    <property type="match status" value="1"/>
</dbReference>
<dbReference type="EMBL" id="CAJVPG010000077">
    <property type="protein sequence ID" value="CAG8311116.1"/>
    <property type="molecule type" value="Genomic_DNA"/>
</dbReference>
<feature type="region of interest" description="Disordered" evidence="2">
    <location>
        <begin position="13"/>
        <end position="39"/>
    </location>
</feature>
<protein>
    <recommendedName>
        <fullName evidence="4">J domain-containing protein</fullName>
    </recommendedName>
</protein>
<dbReference type="PROSITE" id="PS50076">
    <property type="entry name" value="DNAJ_2"/>
    <property type="match status" value="1"/>
</dbReference>
<dbReference type="Pfam" id="PF00226">
    <property type="entry name" value="DnaJ"/>
    <property type="match status" value="1"/>
</dbReference>
<reference evidence="5" key="1">
    <citation type="submission" date="2021-07" db="EMBL/GenBank/DDBJ databases">
        <authorList>
            <person name="Branca A.L. A."/>
        </authorList>
    </citation>
    <scope>NUCLEOTIDE SEQUENCE</scope>
</reference>
<dbReference type="SMART" id="SM00271">
    <property type="entry name" value="DnaJ"/>
    <property type="match status" value="1"/>
</dbReference>